<evidence type="ECO:0000313" key="3">
    <source>
        <dbReference type="EMBL" id="KAL2292414.1"/>
    </source>
</evidence>
<keyword evidence="2" id="KW-0472">Membrane</keyword>
<keyword evidence="4" id="KW-1185">Reference proteome</keyword>
<feature type="compositionally biased region" description="Basic and acidic residues" evidence="1">
    <location>
        <begin position="1"/>
        <end position="20"/>
    </location>
</feature>
<sequence>MKLGEVKERLLPSTSEREPDSFSPIDLDGPLAEDPGISLARQGPRYDLCGGQDNMTGGGLQVLINRTDLQLHLFHEADVQVQTTFNITHKAIDTMMHDLTTNLAPRMVDFLYSSRNISETFGRAARLMSYHMRENTDTGGSVASGETRQWVTYIRVRWAYMSFPIALAAAVAVFAAGVTAQSWRLGLNDVKGDAVSAMLLVDGHTRDVLRAEPRGARRDAVVLRTPLRLARDEKGVCLESRMAALPTGSSGKPTHGAAAVGQN</sequence>
<reference evidence="3 4" key="1">
    <citation type="submission" date="2024-03" db="EMBL/GenBank/DDBJ databases">
        <title>A high-quality draft genome sequence of Diaporthe vaccinii, a causative agent of upright dieback and viscid rot disease in cranberry plants.</title>
        <authorList>
            <person name="Sarrasin M."/>
            <person name="Lang B.F."/>
            <person name="Burger G."/>
        </authorList>
    </citation>
    <scope>NUCLEOTIDE SEQUENCE [LARGE SCALE GENOMIC DNA]</scope>
    <source>
        <strain evidence="3 4">IS7</strain>
    </source>
</reference>
<gene>
    <name evidence="3" type="ORF">FJTKL_09388</name>
</gene>
<comment type="caution">
    <text evidence="3">The sequence shown here is derived from an EMBL/GenBank/DDBJ whole genome shotgun (WGS) entry which is preliminary data.</text>
</comment>
<evidence type="ECO:0000256" key="2">
    <source>
        <dbReference type="SAM" id="Phobius"/>
    </source>
</evidence>
<dbReference type="EMBL" id="JBAWTH010000003">
    <property type="protein sequence ID" value="KAL2292414.1"/>
    <property type="molecule type" value="Genomic_DNA"/>
</dbReference>
<dbReference type="PANTHER" id="PTHR35394:SF5">
    <property type="entry name" value="DUF3176 DOMAIN-CONTAINING PROTEIN"/>
    <property type="match status" value="1"/>
</dbReference>
<evidence type="ECO:0000256" key="1">
    <source>
        <dbReference type="SAM" id="MobiDB-lite"/>
    </source>
</evidence>
<proteinExistence type="predicted"/>
<feature type="region of interest" description="Disordered" evidence="1">
    <location>
        <begin position="1"/>
        <end position="36"/>
    </location>
</feature>
<accession>A0ABR4FCJ7</accession>
<dbReference type="PANTHER" id="PTHR35394">
    <property type="entry name" value="DUF3176 DOMAIN-CONTAINING PROTEIN"/>
    <property type="match status" value="1"/>
</dbReference>
<keyword evidence="2" id="KW-1133">Transmembrane helix</keyword>
<name>A0ABR4FCJ7_9PEZI</name>
<organism evidence="3 4">
    <name type="scientific">Diaporthe vaccinii</name>
    <dbReference type="NCBI Taxonomy" id="105482"/>
    <lineage>
        <taxon>Eukaryota</taxon>
        <taxon>Fungi</taxon>
        <taxon>Dikarya</taxon>
        <taxon>Ascomycota</taxon>
        <taxon>Pezizomycotina</taxon>
        <taxon>Sordariomycetes</taxon>
        <taxon>Sordariomycetidae</taxon>
        <taxon>Diaporthales</taxon>
        <taxon>Diaporthaceae</taxon>
        <taxon>Diaporthe</taxon>
        <taxon>Diaporthe eres species complex</taxon>
    </lineage>
</organism>
<evidence type="ECO:0000313" key="4">
    <source>
        <dbReference type="Proteomes" id="UP001600888"/>
    </source>
</evidence>
<dbReference type="Proteomes" id="UP001600888">
    <property type="component" value="Unassembled WGS sequence"/>
</dbReference>
<keyword evidence="2" id="KW-0812">Transmembrane</keyword>
<feature type="transmembrane region" description="Helical" evidence="2">
    <location>
        <begin position="158"/>
        <end position="178"/>
    </location>
</feature>
<protein>
    <submittedName>
        <fullName evidence="3">Uncharacterized protein</fullName>
    </submittedName>
</protein>